<evidence type="ECO:0000259" key="4">
    <source>
        <dbReference type="Pfam" id="PF13439"/>
    </source>
</evidence>
<dbReference type="EMBL" id="LT594323">
    <property type="protein sequence ID" value="SBT37739.1"/>
    <property type="molecule type" value="Genomic_DNA"/>
</dbReference>
<gene>
    <name evidence="5" type="ORF">GA0070611_0303</name>
</gene>
<dbReference type="AlphaFoldDB" id="A0A1A8Z1N3"/>
<keyword evidence="2 5" id="KW-0808">Transferase</keyword>
<keyword evidence="1" id="KW-0328">Glycosyltransferase</keyword>
<organism evidence="5 6">
    <name type="scientific">Micromonospora auratinigra</name>
    <dbReference type="NCBI Taxonomy" id="261654"/>
    <lineage>
        <taxon>Bacteria</taxon>
        <taxon>Bacillati</taxon>
        <taxon>Actinomycetota</taxon>
        <taxon>Actinomycetes</taxon>
        <taxon>Micromonosporales</taxon>
        <taxon>Micromonosporaceae</taxon>
        <taxon>Micromonospora</taxon>
    </lineage>
</organism>
<evidence type="ECO:0000313" key="6">
    <source>
        <dbReference type="Proteomes" id="UP000199385"/>
    </source>
</evidence>
<accession>A0A1A8Z1N3</accession>
<dbReference type="PANTHER" id="PTHR45947">
    <property type="entry name" value="SULFOQUINOVOSYL TRANSFERASE SQD2"/>
    <property type="match status" value="1"/>
</dbReference>
<feature type="domain" description="Glycosyltransferase subfamily 4-like N-terminal" evidence="4">
    <location>
        <begin position="26"/>
        <end position="173"/>
    </location>
</feature>
<evidence type="ECO:0000256" key="1">
    <source>
        <dbReference type="ARBA" id="ARBA00022676"/>
    </source>
</evidence>
<keyword evidence="6" id="KW-1185">Reference proteome</keyword>
<dbReference type="Pfam" id="PF13692">
    <property type="entry name" value="Glyco_trans_1_4"/>
    <property type="match status" value="1"/>
</dbReference>
<evidence type="ECO:0000313" key="5">
    <source>
        <dbReference type="EMBL" id="SBT37739.1"/>
    </source>
</evidence>
<dbReference type="OrthoDB" id="9806887at2"/>
<dbReference type="GO" id="GO:0016758">
    <property type="term" value="F:hexosyltransferase activity"/>
    <property type="evidence" value="ECO:0007669"/>
    <property type="project" value="TreeGrafter"/>
</dbReference>
<dbReference type="InterPro" id="IPR050194">
    <property type="entry name" value="Glycosyltransferase_grp1"/>
</dbReference>
<dbReference type="PANTHER" id="PTHR45947:SF3">
    <property type="entry name" value="SULFOQUINOVOSYL TRANSFERASE SQD2"/>
    <property type="match status" value="1"/>
</dbReference>
<dbReference type="GO" id="GO:1901137">
    <property type="term" value="P:carbohydrate derivative biosynthetic process"/>
    <property type="evidence" value="ECO:0007669"/>
    <property type="project" value="UniProtKB-ARBA"/>
</dbReference>
<dbReference type="SUPFAM" id="SSF53756">
    <property type="entry name" value="UDP-Glycosyltransferase/glycogen phosphorylase"/>
    <property type="match status" value="1"/>
</dbReference>
<feature type="region of interest" description="Disordered" evidence="3">
    <location>
        <begin position="381"/>
        <end position="403"/>
    </location>
</feature>
<protein>
    <submittedName>
        <fullName evidence="5">Glycosyltransferase involved in cell wall bisynthesis</fullName>
    </submittedName>
</protein>
<dbReference type="RefSeq" id="WP_091656065.1">
    <property type="nucleotide sequence ID" value="NZ_LT594323.1"/>
</dbReference>
<dbReference type="Pfam" id="PF13439">
    <property type="entry name" value="Glyco_transf_4"/>
    <property type="match status" value="1"/>
</dbReference>
<proteinExistence type="predicted"/>
<dbReference type="Gene3D" id="3.40.50.2000">
    <property type="entry name" value="Glycogen Phosphorylase B"/>
    <property type="match status" value="2"/>
</dbReference>
<evidence type="ECO:0000256" key="3">
    <source>
        <dbReference type="SAM" id="MobiDB-lite"/>
    </source>
</evidence>
<dbReference type="InterPro" id="IPR028098">
    <property type="entry name" value="Glyco_trans_4-like_N"/>
</dbReference>
<dbReference type="PATRIC" id="fig|261654.4.peg.306"/>
<dbReference type="Proteomes" id="UP000199385">
    <property type="component" value="Chromosome I"/>
</dbReference>
<evidence type="ECO:0000256" key="2">
    <source>
        <dbReference type="ARBA" id="ARBA00022679"/>
    </source>
</evidence>
<dbReference type="STRING" id="261654.GA0070611_0303"/>
<reference evidence="6" key="1">
    <citation type="submission" date="2016-06" db="EMBL/GenBank/DDBJ databases">
        <authorList>
            <person name="Varghese N."/>
            <person name="Submissions Spin"/>
        </authorList>
    </citation>
    <scope>NUCLEOTIDE SEQUENCE [LARGE SCALE GENOMIC DNA]</scope>
    <source>
        <strain evidence="6">DSM 44815</strain>
    </source>
</reference>
<sequence length="403" mass="42316">MSTGPVRLVVATTVPVTAHALLHGQLRWLAGHGIDVHLVSSPGPLLDRTGEREGVGTHAIPMARELSPLADLVALGRWLRLLRRLRPQVVSYGTPKAGLLAGVAAAVLKVPRRVYVLRGLRYEGTRGVRRRLLRAIERLTCATAHVVVAVSPSLAATAVGAGVVRAGKVTVVGAGSSNGVDPVRFRPARPAERAAARAAAGIPADAPVVTFVGRLVPDKGLVCLDAAFARLRERLPDARLLLVGQPDDPADPALRRLRDRPGVHALGFLDEPVQRYAAADVLCLPTRREGFPNVVLEAAACRIPAVTTRATGAVDSVVDGQTGFVVPVDDPGALAEALERLCADPPLRARLGGNARRRALRDFPPERIWRGLLGAYGVSGGPVPGQGPAPDRAALGRAGAVPR</sequence>
<name>A0A1A8Z1N3_9ACTN</name>